<dbReference type="STRING" id="697281.Mahau_1658"/>
<proteinExistence type="predicted"/>
<dbReference type="HOGENOM" id="CLU_1007311_0_0_9"/>
<organism evidence="1 2">
    <name type="scientific">Mahella australiensis (strain DSM 15567 / CIP 107919 / 50-1 BON)</name>
    <dbReference type="NCBI Taxonomy" id="697281"/>
    <lineage>
        <taxon>Bacteria</taxon>
        <taxon>Bacillati</taxon>
        <taxon>Bacillota</taxon>
        <taxon>Clostridia</taxon>
        <taxon>Thermoanaerobacterales</taxon>
        <taxon>Thermoanaerobacterales Family IV. Incertae Sedis</taxon>
        <taxon>Mahella</taxon>
    </lineage>
</organism>
<evidence type="ECO:0008006" key="3">
    <source>
        <dbReference type="Google" id="ProtNLM"/>
    </source>
</evidence>
<reference evidence="1 2" key="2">
    <citation type="journal article" date="2011" name="Stand. Genomic Sci.">
        <title>Complete genome sequence of Mahella australiensis type strain (50-1 BON).</title>
        <authorList>
            <person name="Sikorski J."/>
            <person name="Teshima H."/>
            <person name="Nolan M."/>
            <person name="Lucas S."/>
            <person name="Hammon N."/>
            <person name="Deshpande S."/>
            <person name="Cheng J.F."/>
            <person name="Pitluck S."/>
            <person name="Liolios K."/>
            <person name="Pagani I."/>
            <person name="Ivanova N."/>
            <person name="Huntemann M."/>
            <person name="Mavromatis K."/>
            <person name="Ovchinikova G."/>
            <person name="Pati A."/>
            <person name="Tapia R."/>
            <person name="Han C."/>
            <person name="Goodwin L."/>
            <person name="Chen A."/>
            <person name="Palaniappan K."/>
            <person name="Land M."/>
            <person name="Hauser L."/>
            <person name="Ngatchou-Djao O.D."/>
            <person name="Rohde M."/>
            <person name="Pukall R."/>
            <person name="Spring S."/>
            <person name="Abt B."/>
            <person name="Goker M."/>
            <person name="Detter J.C."/>
            <person name="Woyke T."/>
            <person name="Bristow J."/>
            <person name="Markowitz V."/>
            <person name="Hugenholtz P."/>
            <person name="Eisen J.A."/>
            <person name="Kyrpides N.C."/>
            <person name="Klenk H.P."/>
            <person name="Lapidus A."/>
        </authorList>
    </citation>
    <scope>NUCLEOTIDE SEQUENCE [LARGE SCALE GENOMIC DNA]</scope>
    <source>
        <strain evidence="2">DSM 15567 / CIP 107919 / 50-1 BON</strain>
    </source>
</reference>
<dbReference type="RefSeq" id="WP_013781267.1">
    <property type="nucleotide sequence ID" value="NC_015520.1"/>
</dbReference>
<evidence type="ECO:0000313" key="1">
    <source>
        <dbReference type="EMBL" id="AEE96839.1"/>
    </source>
</evidence>
<reference evidence="2" key="1">
    <citation type="submission" date="2010-11" db="EMBL/GenBank/DDBJ databases">
        <title>The complete genome of Mahella australiensis DSM 15567.</title>
        <authorList>
            <consortium name="US DOE Joint Genome Institute (JGI-PGF)"/>
            <person name="Lucas S."/>
            <person name="Copeland A."/>
            <person name="Lapidus A."/>
            <person name="Bruce D."/>
            <person name="Goodwin L."/>
            <person name="Pitluck S."/>
            <person name="Kyrpides N."/>
            <person name="Mavromatis K."/>
            <person name="Pagani I."/>
            <person name="Ivanova N."/>
            <person name="Teshima H."/>
            <person name="Brettin T."/>
            <person name="Detter J.C."/>
            <person name="Han C."/>
            <person name="Tapia R."/>
            <person name="Land M."/>
            <person name="Hauser L."/>
            <person name="Markowitz V."/>
            <person name="Cheng J.-F."/>
            <person name="Hugenholtz P."/>
            <person name="Woyke T."/>
            <person name="Wu D."/>
            <person name="Spring S."/>
            <person name="Pukall R."/>
            <person name="Steenblock K."/>
            <person name="Schneider S."/>
            <person name="Klenk H.-P."/>
            <person name="Eisen J.A."/>
        </authorList>
    </citation>
    <scope>NUCLEOTIDE SEQUENCE [LARGE SCALE GENOMIC DNA]</scope>
    <source>
        <strain evidence="2">DSM 15567 / CIP 107919 / 50-1 BON</strain>
    </source>
</reference>
<dbReference type="Proteomes" id="UP000008457">
    <property type="component" value="Chromosome"/>
</dbReference>
<protein>
    <recommendedName>
        <fullName evidence="3">Quinate 5-dehydrogenase</fullName>
    </recommendedName>
</protein>
<name>F3ZZL3_MAHA5</name>
<keyword evidence="2" id="KW-1185">Reference proteome</keyword>
<dbReference type="OrthoDB" id="9780944at2"/>
<gene>
    <name evidence="1" type="ordered locus">Mahau_1658</name>
</gene>
<dbReference type="EMBL" id="CP002360">
    <property type="protein sequence ID" value="AEE96839.1"/>
    <property type="molecule type" value="Genomic_DNA"/>
</dbReference>
<dbReference type="AlphaFoldDB" id="F3ZZL3"/>
<accession>F3ZZL3</accession>
<evidence type="ECO:0000313" key="2">
    <source>
        <dbReference type="Proteomes" id="UP000008457"/>
    </source>
</evidence>
<sequence length="300" mass="33312">MKRVVSVSLGSSSRDHKVELDVLGQHFLVERIGTNGSIEKAVEIIRELDGKVDAFGMGGIDIYLHGSENAKYMIRSSKPLVHAAVKTPIVDGSELKNVLERRVVYFVDEQCDIKIRNKKVLLVSAIDRFGMAEAFDELGAKLVMGDLIFSLGIPIPITSLKLLRAAAVVLMPVLCQLPFSWLYPVGGNQDQITPKHGRFYQRADIIAGDFIYIRKYLPDNLPGKIIITNTVTPKDVELLRERGVKMLVTSTPDLQGRSFGTNVIEAILVAASGKRPEQLTKQDYLKLLDDIGFKPRVENL</sequence>
<dbReference type="KEGG" id="mas:Mahau_1658"/>
<dbReference type="eggNOG" id="COG5322">
    <property type="taxonomic scope" value="Bacteria"/>
</dbReference>